<evidence type="ECO:0000256" key="2">
    <source>
        <dbReference type="ARBA" id="ARBA00022803"/>
    </source>
</evidence>
<organism evidence="4 5">
    <name type="scientific">Aequitasia blattaphilus</name>
    <dbReference type="NCBI Taxonomy" id="2949332"/>
    <lineage>
        <taxon>Bacteria</taxon>
        <taxon>Bacillati</taxon>
        <taxon>Bacillota</taxon>
        <taxon>Clostridia</taxon>
        <taxon>Lachnospirales</taxon>
        <taxon>Lachnospiraceae</taxon>
        <taxon>Aequitasia</taxon>
    </lineage>
</organism>
<dbReference type="InterPro" id="IPR011990">
    <property type="entry name" value="TPR-like_helical_dom_sf"/>
</dbReference>
<protein>
    <submittedName>
        <fullName evidence="4">Tetratricopeptide repeat protein</fullName>
    </submittedName>
</protein>
<keyword evidence="2" id="KW-0802">TPR repeat</keyword>
<keyword evidence="3" id="KW-1133">Transmembrane helix</keyword>
<name>A0ABT1E7X4_9FIRM</name>
<dbReference type="Proteomes" id="UP001523566">
    <property type="component" value="Unassembled WGS sequence"/>
</dbReference>
<gene>
    <name evidence="4" type="ORF">NK125_05780</name>
</gene>
<dbReference type="Pfam" id="PF13432">
    <property type="entry name" value="TPR_16"/>
    <property type="match status" value="1"/>
</dbReference>
<proteinExistence type="predicted"/>
<dbReference type="RefSeq" id="WP_262065715.1">
    <property type="nucleotide sequence ID" value="NZ_JAMXOD010000006.1"/>
</dbReference>
<dbReference type="PANTHER" id="PTHR45831:SF2">
    <property type="entry name" value="LD24721P"/>
    <property type="match status" value="1"/>
</dbReference>
<dbReference type="PANTHER" id="PTHR45831">
    <property type="entry name" value="LD24721P"/>
    <property type="match status" value="1"/>
</dbReference>
<reference evidence="4 5" key="1">
    <citation type="journal article" date="2022" name="Genome Biol. Evol.">
        <title>Host diet, physiology and behaviors set the stage for Lachnospiraceae cladogenesis.</title>
        <authorList>
            <person name="Vera-Ponce De Leon A."/>
            <person name="Schneider M."/>
            <person name="Jahnes B.C."/>
            <person name="Sadowski V."/>
            <person name="Camuy-Velez L.A."/>
            <person name="Duan J."/>
            <person name="Sabree Z.L."/>
        </authorList>
    </citation>
    <scope>NUCLEOTIDE SEQUENCE [LARGE SCALE GENOMIC DNA]</scope>
    <source>
        <strain evidence="4 5">PAL113</strain>
    </source>
</reference>
<evidence type="ECO:0000313" key="5">
    <source>
        <dbReference type="Proteomes" id="UP001523566"/>
    </source>
</evidence>
<keyword evidence="5" id="KW-1185">Reference proteome</keyword>
<evidence type="ECO:0000256" key="3">
    <source>
        <dbReference type="SAM" id="Phobius"/>
    </source>
</evidence>
<dbReference type="Gene3D" id="1.25.40.10">
    <property type="entry name" value="Tetratricopeptide repeat domain"/>
    <property type="match status" value="2"/>
</dbReference>
<evidence type="ECO:0000256" key="1">
    <source>
        <dbReference type="ARBA" id="ARBA00022737"/>
    </source>
</evidence>
<keyword evidence="3" id="KW-0812">Transmembrane</keyword>
<feature type="transmembrane region" description="Helical" evidence="3">
    <location>
        <begin position="228"/>
        <end position="247"/>
    </location>
</feature>
<dbReference type="InterPro" id="IPR019734">
    <property type="entry name" value="TPR_rpt"/>
</dbReference>
<dbReference type="InterPro" id="IPR047150">
    <property type="entry name" value="SGT"/>
</dbReference>
<dbReference type="EMBL" id="JAMZFW010000006">
    <property type="protein sequence ID" value="MCP1101926.1"/>
    <property type="molecule type" value="Genomic_DNA"/>
</dbReference>
<keyword evidence="1" id="KW-0677">Repeat</keyword>
<keyword evidence="3" id="KW-0472">Membrane</keyword>
<dbReference type="SUPFAM" id="SSF48452">
    <property type="entry name" value="TPR-like"/>
    <property type="match status" value="2"/>
</dbReference>
<comment type="caution">
    <text evidence="4">The sequence shown here is derived from an EMBL/GenBank/DDBJ whole genome shotgun (WGS) entry which is preliminary data.</text>
</comment>
<evidence type="ECO:0000313" key="4">
    <source>
        <dbReference type="EMBL" id="MCP1101926.1"/>
    </source>
</evidence>
<accession>A0ABT1E7X4</accession>
<sequence>MDYKTKLLYQSNYWYNDGLRKANIRDLSGAIVSLRRSLQYNSDNIATRNLLGLVYYGRGDIVEGLVEWILSKNLQPQENIANYFIHKIQEDLVWLKTINQGIKKYNQALVYANQNGEDLATIQLKQVVKDHPTFVKAYQLLTLLLIDVEEYEEAKKYIRTAHQLDKTSDITLSYMQEITEGQKEQRKTAKIVREKTKANQSVEYMVGNETIIAPVNSGIKEHMGTHTLLNILLGAVLGVAVVLFLIMPSVVSDKQKELNGKTISFSERIATQEAQISALKKELESYRADAPAEDAQETAASTQNSYEVVMGVYTHYVAQDVSDSEMIEELFKVSVPSLGPLGKSTYDEVAGGVFPRACQSLIASGEASLNAGEVDAAITDLEKVIRMNDGYEDGKALYLLGQAYGQKGDSEWAREYYNRLVEQYGGSQYVQGAQEALNAL</sequence>
<dbReference type="SMART" id="SM00028">
    <property type="entry name" value="TPR"/>
    <property type="match status" value="5"/>
</dbReference>